<dbReference type="InterPro" id="IPR035919">
    <property type="entry name" value="EAL_sf"/>
</dbReference>
<dbReference type="Pfam" id="PF00563">
    <property type="entry name" value="EAL"/>
    <property type="match status" value="1"/>
</dbReference>
<reference evidence="2" key="1">
    <citation type="submission" date="2022-04" db="EMBL/GenBank/DDBJ databases">
        <authorList>
            <person name="Seo M.-J."/>
        </authorList>
    </citation>
    <scope>NUCLEOTIDE SEQUENCE</scope>
    <source>
        <strain evidence="2">MBLB2552</strain>
    </source>
</reference>
<dbReference type="CDD" id="cd01948">
    <property type="entry name" value="EAL"/>
    <property type="match status" value="1"/>
</dbReference>
<feature type="domain" description="EAL" evidence="1">
    <location>
        <begin position="31"/>
        <end position="287"/>
    </location>
</feature>
<dbReference type="EMBL" id="JALPRK010000003">
    <property type="protein sequence ID" value="MCK8486573.1"/>
    <property type="molecule type" value="Genomic_DNA"/>
</dbReference>
<dbReference type="SMART" id="SM00052">
    <property type="entry name" value="EAL"/>
    <property type="match status" value="1"/>
</dbReference>
<dbReference type="InterPro" id="IPR050706">
    <property type="entry name" value="Cyclic-di-GMP_PDE-like"/>
</dbReference>
<evidence type="ECO:0000313" key="3">
    <source>
        <dbReference type="Proteomes" id="UP001139534"/>
    </source>
</evidence>
<dbReference type="Proteomes" id="UP001139534">
    <property type="component" value="Unassembled WGS sequence"/>
</dbReference>
<accession>A0A9X2BNY3</accession>
<name>A0A9X2BNY3_9BACL</name>
<gene>
    <name evidence="2" type="ORF">M0651_05215</name>
</gene>
<dbReference type="AlphaFoldDB" id="A0A9X2BNY3"/>
<dbReference type="GO" id="GO:0071111">
    <property type="term" value="F:cyclic-guanylate-specific phosphodiesterase activity"/>
    <property type="evidence" value="ECO:0007669"/>
    <property type="project" value="InterPro"/>
</dbReference>
<protein>
    <submittedName>
        <fullName evidence="2">EAL domain-containing protein</fullName>
    </submittedName>
</protein>
<dbReference type="InterPro" id="IPR001633">
    <property type="entry name" value="EAL_dom"/>
</dbReference>
<dbReference type="Gene3D" id="3.20.20.450">
    <property type="entry name" value="EAL domain"/>
    <property type="match status" value="1"/>
</dbReference>
<keyword evidence="3" id="KW-1185">Reference proteome</keyword>
<proteinExistence type="predicted"/>
<evidence type="ECO:0000259" key="1">
    <source>
        <dbReference type="PROSITE" id="PS50883"/>
    </source>
</evidence>
<dbReference type="SUPFAM" id="SSF141868">
    <property type="entry name" value="EAL domain-like"/>
    <property type="match status" value="1"/>
</dbReference>
<dbReference type="PROSITE" id="PS50883">
    <property type="entry name" value="EAL"/>
    <property type="match status" value="1"/>
</dbReference>
<sequence>MKTPLSPSEANSGLYHYMTYLYHATRQYWLSCRRFHALQQIIRNQTLTTYFQPILNLQDGTCLGYEVLNRPPVSALFPHTESFYDFIGRTDQVFAFERFCRDISFNRFRFALIRSRKPADTLAFVNIHPQMLSDPGYRSGETIQLLSRYGLSPQQVVFELTEKQAVHDYVAFERILSHYRSQGFRIAIDDAGSGYNSLKAIVSLKPEFIKIDKSLIRHLHLHPNQQRIVKLLQEFAADSGTHIIAEGIEEAEELAFLQREGIVYGQGYALGRPATEMGTDILPLRLKELAH</sequence>
<comment type="caution">
    <text evidence="2">The sequence shown here is derived from an EMBL/GenBank/DDBJ whole genome shotgun (WGS) entry which is preliminary data.</text>
</comment>
<dbReference type="RefSeq" id="WP_248550784.1">
    <property type="nucleotide sequence ID" value="NZ_JALPRK010000003.1"/>
</dbReference>
<organism evidence="2 3">
    <name type="scientific">Paenibacillus mellifer</name>
    <dbReference type="NCBI Taxonomy" id="2937794"/>
    <lineage>
        <taxon>Bacteria</taxon>
        <taxon>Bacillati</taxon>
        <taxon>Bacillota</taxon>
        <taxon>Bacilli</taxon>
        <taxon>Bacillales</taxon>
        <taxon>Paenibacillaceae</taxon>
        <taxon>Paenibacillus</taxon>
    </lineage>
</organism>
<dbReference type="PANTHER" id="PTHR33121:SF76">
    <property type="entry name" value="SIGNALING PROTEIN"/>
    <property type="match status" value="1"/>
</dbReference>
<evidence type="ECO:0000313" key="2">
    <source>
        <dbReference type="EMBL" id="MCK8486573.1"/>
    </source>
</evidence>
<dbReference type="PANTHER" id="PTHR33121">
    <property type="entry name" value="CYCLIC DI-GMP PHOSPHODIESTERASE PDEF"/>
    <property type="match status" value="1"/>
</dbReference>